<gene>
    <name evidence="3" type="ORF">FHX76_000587</name>
</gene>
<evidence type="ECO:0000259" key="2">
    <source>
        <dbReference type="Pfam" id="PF25362"/>
    </source>
</evidence>
<sequence>MGLLGWGLVVAAFVALLFLVMWFAWRARSKRSSYLSEPDRELKSGDLLCEIKCFYASTTTHGQPLERLVVPSLGFRGNCVVTVTTSGAMIRITGELPVAIRRSKLRGIHTAQVTIDKAVERDGLVAIEWMLAANTGDDVAVDSYVRVTDPADRNALIAAVNQVLPHPATAS</sequence>
<dbReference type="InterPro" id="IPR057446">
    <property type="entry name" value="PH_bac"/>
</dbReference>
<proteinExistence type="predicted"/>
<accession>A0A7X5TSR3</accession>
<comment type="caution">
    <text evidence="3">The sequence shown here is derived from an EMBL/GenBank/DDBJ whole genome shotgun (WGS) entry which is preliminary data.</text>
</comment>
<reference evidence="3 4" key="1">
    <citation type="submission" date="2020-02" db="EMBL/GenBank/DDBJ databases">
        <title>Sequencing the genomes of 1000 actinobacteria strains.</title>
        <authorList>
            <person name="Klenk H.-P."/>
        </authorList>
    </citation>
    <scope>NUCLEOTIDE SEQUENCE [LARGE SCALE GENOMIC DNA]</scope>
    <source>
        <strain evidence="3 4">DSM 27960</strain>
    </source>
</reference>
<evidence type="ECO:0000256" key="1">
    <source>
        <dbReference type="SAM" id="Phobius"/>
    </source>
</evidence>
<protein>
    <recommendedName>
        <fullName evidence="2">PH domain-containing protein</fullName>
    </recommendedName>
</protein>
<keyword evidence="1" id="KW-0812">Transmembrane</keyword>
<organism evidence="3 4">
    <name type="scientific">Lysinibacter cavernae</name>
    <dbReference type="NCBI Taxonomy" id="1640652"/>
    <lineage>
        <taxon>Bacteria</taxon>
        <taxon>Bacillati</taxon>
        <taxon>Actinomycetota</taxon>
        <taxon>Actinomycetes</taxon>
        <taxon>Micrococcales</taxon>
        <taxon>Microbacteriaceae</taxon>
        <taxon>Lysinibacter</taxon>
    </lineage>
</organism>
<dbReference type="Proteomes" id="UP000541033">
    <property type="component" value="Unassembled WGS sequence"/>
</dbReference>
<dbReference type="RefSeq" id="WP_167147677.1">
    <property type="nucleotide sequence ID" value="NZ_JAAMOX010000001.1"/>
</dbReference>
<feature type="domain" description="PH" evidence="2">
    <location>
        <begin position="45"/>
        <end position="160"/>
    </location>
</feature>
<dbReference type="Pfam" id="PF25362">
    <property type="entry name" value="bPH_11"/>
    <property type="match status" value="1"/>
</dbReference>
<name>A0A7X5TSR3_9MICO</name>
<dbReference type="EMBL" id="JAAMOX010000001">
    <property type="protein sequence ID" value="NIH52719.1"/>
    <property type="molecule type" value="Genomic_DNA"/>
</dbReference>
<keyword evidence="4" id="KW-1185">Reference proteome</keyword>
<keyword evidence="1" id="KW-1133">Transmembrane helix</keyword>
<evidence type="ECO:0000313" key="4">
    <source>
        <dbReference type="Proteomes" id="UP000541033"/>
    </source>
</evidence>
<evidence type="ECO:0000313" key="3">
    <source>
        <dbReference type="EMBL" id="NIH52719.1"/>
    </source>
</evidence>
<feature type="transmembrane region" description="Helical" evidence="1">
    <location>
        <begin position="6"/>
        <end position="25"/>
    </location>
</feature>
<keyword evidence="1" id="KW-0472">Membrane</keyword>
<dbReference type="AlphaFoldDB" id="A0A7X5TSR3"/>